<sequence>MSTVADRGDWVNGEWKWTWKWRRDPRGRELGELEDLTARLHGLVPNAEDANKMEWKVDVSGSYSVKSMRDLLGRQESESGVVTKWLKIIPKKVWRVCRINGPCVSDVLGSENGLESDGFVVRKKPCHGIIGARAFSGRIGTLVGRLQRKGQYLYLAFFKEAISTRCTGQINKTVPILSLDCVLCGIGVETLDHNFFTCPISLIPWKKI</sequence>
<reference evidence="1" key="1">
    <citation type="submission" date="2023-03" db="EMBL/GenBank/DDBJ databases">
        <title>Chromosome-scale reference genome and RAD-based genetic map of yellow starthistle (Centaurea solstitialis) reveal putative structural variation and QTLs associated with invader traits.</title>
        <authorList>
            <person name="Reatini B."/>
            <person name="Cang F.A."/>
            <person name="Jiang Q."/>
            <person name="Mckibben M.T.W."/>
            <person name="Barker M.S."/>
            <person name="Rieseberg L.H."/>
            <person name="Dlugosch K.M."/>
        </authorList>
    </citation>
    <scope>NUCLEOTIDE SEQUENCE</scope>
    <source>
        <strain evidence="1">CAN-66</strain>
        <tissue evidence="1">Leaf</tissue>
    </source>
</reference>
<dbReference type="EMBL" id="JARYMX010000007">
    <property type="protein sequence ID" value="KAJ9540851.1"/>
    <property type="molecule type" value="Genomic_DNA"/>
</dbReference>
<keyword evidence="2" id="KW-1185">Reference proteome</keyword>
<comment type="caution">
    <text evidence="1">The sequence shown here is derived from an EMBL/GenBank/DDBJ whole genome shotgun (WGS) entry which is preliminary data.</text>
</comment>
<name>A0AA38SQP9_9ASTR</name>
<accession>A0AA38SQP9</accession>
<proteinExistence type="predicted"/>
<protein>
    <recommendedName>
        <fullName evidence="3">Reverse transcriptase zinc-binding domain-containing protein</fullName>
    </recommendedName>
</protein>
<evidence type="ECO:0000313" key="2">
    <source>
        <dbReference type="Proteomes" id="UP001172457"/>
    </source>
</evidence>
<evidence type="ECO:0008006" key="3">
    <source>
        <dbReference type="Google" id="ProtNLM"/>
    </source>
</evidence>
<dbReference type="AlphaFoldDB" id="A0AA38SQP9"/>
<organism evidence="1 2">
    <name type="scientific">Centaurea solstitialis</name>
    <name type="common">yellow star-thistle</name>
    <dbReference type="NCBI Taxonomy" id="347529"/>
    <lineage>
        <taxon>Eukaryota</taxon>
        <taxon>Viridiplantae</taxon>
        <taxon>Streptophyta</taxon>
        <taxon>Embryophyta</taxon>
        <taxon>Tracheophyta</taxon>
        <taxon>Spermatophyta</taxon>
        <taxon>Magnoliopsida</taxon>
        <taxon>eudicotyledons</taxon>
        <taxon>Gunneridae</taxon>
        <taxon>Pentapetalae</taxon>
        <taxon>asterids</taxon>
        <taxon>campanulids</taxon>
        <taxon>Asterales</taxon>
        <taxon>Asteraceae</taxon>
        <taxon>Carduoideae</taxon>
        <taxon>Cardueae</taxon>
        <taxon>Centaureinae</taxon>
        <taxon>Centaurea</taxon>
    </lineage>
</organism>
<dbReference type="Proteomes" id="UP001172457">
    <property type="component" value="Chromosome 7"/>
</dbReference>
<evidence type="ECO:0000313" key="1">
    <source>
        <dbReference type="EMBL" id="KAJ9540851.1"/>
    </source>
</evidence>
<gene>
    <name evidence="1" type="ORF">OSB04_027357</name>
</gene>